<dbReference type="GO" id="GO:0046656">
    <property type="term" value="P:folic acid biosynthetic process"/>
    <property type="evidence" value="ECO:0007669"/>
    <property type="project" value="UniProtKB-KW"/>
</dbReference>
<comment type="similarity">
    <text evidence="2">Belongs to the folylpolyglutamate synthase family.</text>
</comment>
<feature type="domain" description="Mur ligase C-terminal" evidence="11">
    <location>
        <begin position="285"/>
        <end position="397"/>
    </location>
</feature>
<evidence type="ECO:0000259" key="11">
    <source>
        <dbReference type="Pfam" id="PF02875"/>
    </source>
</evidence>
<keyword evidence="4" id="KW-0436">Ligase</keyword>
<dbReference type="AlphaFoldDB" id="A0A1J5TUJ1"/>
<sequence length="472" mass="50989">MPDTLADWLTYLESLHPKTIALGLDRVAQVKQRLNLQPTFPVIVVGGTNGKGSVCAMLESILHAAGYRVGCYTSPHLLAYNERVRIAKQAASDAELCASFGKIEQERGDIPLTYFEFGTLAAMQCFISHQVDVAVLEVGLGGRLDAVNVFDADCAVVASVDIDHIDYLGDTREQIAFEKAGIFRRDRVAICADGDVPQTLRARAQEIGARLWCIGSEFWFAPHQGQWDYRGQSAARSALPYPALRGAFQLHNASAALAALDALKGSLPVSMEAVRRGLVEVQLAGRFQFVPGRPQLILDVAHNPHAARSLAQNLADLPPARTYAVFAMLKDKDMAGVARELDAQIDVWLVAGIDAPRGATAAELVQVLRQIPVRGKVETCASIADALHEASNRAGENGDCESANGSQRSSGEPVGLPLADTLLRSSHLREQSPDTPSRTGRLRAPCRECRIAAFGSFYTVAEVMRLRGLRGA</sequence>
<dbReference type="PIRSF" id="PIRSF001563">
    <property type="entry name" value="Folylpolyglu_synth"/>
    <property type="match status" value="1"/>
</dbReference>
<dbReference type="Gene3D" id="3.90.190.20">
    <property type="entry name" value="Mur ligase, C-terminal domain"/>
    <property type="match status" value="1"/>
</dbReference>
<dbReference type="Gene3D" id="3.40.1190.10">
    <property type="entry name" value="Mur-like, catalytic domain"/>
    <property type="match status" value="1"/>
</dbReference>
<dbReference type="FunFam" id="3.40.1190.10:FF:000004">
    <property type="entry name" value="Dihydrofolate synthase/folylpolyglutamate synthase"/>
    <property type="match status" value="1"/>
</dbReference>
<keyword evidence="5" id="KW-0479">Metal-binding</keyword>
<dbReference type="SUPFAM" id="SSF53244">
    <property type="entry name" value="MurD-like peptide ligases, peptide-binding domain"/>
    <property type="match status" value="1"/>
</dbReference>
<dbReference type="GO" id="GO:0005524">
    <property type="term" value="F:ATP binding"/>
    <property type="evidence" value="ECO:0007669"/>
    <property type="project" value="UniProtKB-KW"/>
</dbReference>
<dbReference type="InterPro" id="IPR001645">
    <property type="entry name" value="Folylpolyglutamate_synth"/>
</dbReference>
<dbReference type="NCBIfam" id="TIGR01499">
    <property type="entry name" value="folC"/>
    <property type="match status" value="1"/>
</dbReference>
<protein>
    <submittedName>
        <fullName evidence="13">Bifunctional protein FolC</fullName>
    </submittedName>
</protein>
<dbReference type="EMBL" id="MLJW01000001">
    <property type="protein sequence ID" value="OIR19912.1"/>
    <property type="molecule type" value="Genomic_DNA"/>
</dbReference>
<dbReference type="InterPro" id="IPR036565">
    <property type="entry name" value="Mur-like_cat_sf"/>
</dbReference>
<reference evidence="13" key="1">
    <citation type="submission" date="2016-10" db="EMBL/GenBank/DDBJ databases">
        <title>Sequence of Gallionella enrichment culture.</title>
        <authorList>
            <person name="Poehlein A."/>
            <person name="Muehling M."/>
            <person name="Daniel R."/>
        </authorList>
    </citation>
    <scope>NUCLEOTIDE SEQUENCE</scope>
</reference>
<dbReference type="Pfam" id="PF08245">
    <property type="entry name" value="Mur_ligase_M"/>
    <property type="match status" value="1"/>
</dbReference>
<dbReference type="InterPro" id="IPR036615">
    <property type="entry name" value="Mur_ligase_C_dom_sf"/>
</dbReference>
<dbReference type="GO" id="GO:0008841">
    <property type="term" value="F:dihydrofolate synthase activity"/>
    <property type="evidence" value="ECO:0007669"/>
    <property type="project" value="TreeGrafter"/>
</dbReference>
<keyword evidence="9" id="KW-0289">Folate biosynthesis</keyword>
<evidence type="ECO:0000256" key="2">
    <source>
        <dbReference type="ARBA" id="ARBA00008276"/>
    </source>
</evidence>
<dbReference type="GO" id="GO:0004326">
    <property type="term" value="F:tetrahydrofolylpolyglutamate synthase activity"/>
    <property type="evidence" value="ECO:0007669"/>
    <property type="project" value="InterPro"/>
</dbReference>
<dbReference type="InterPro" id="IPR018109">
    <property type="entry name" value="Folylpolyglutamate_synth_CS"/>
</dbReference>
<evidence type="ECO:0000313" key="13">
    <source>
        <dbReference type="EMBL" id="OIR19912.1"/>
    </source>
</evidence>
<dbReference type="InterPro" id="IPR013221">
    <property type="entry name" value="Mur_ligase_cen"/>
</dbReference>
<feature type="region of interest" description="Disordered" evidence="10">
    <location>
        <begin position="392"/>
        <end position="416"/>
    </location>
</feature>
<evidence type="ECO:0000256" key="4">
    <source>
        <dbReference type="ARBA" id="ARBA00022598"/>
    </source>
</evidence>
<keyword evidence="8" id="KW-0460">Magnesium</keyword>
<evidence type="ECO:0000256" key="7">
    <source>
        <dbReference type="ARBA" id="ARBA00022840"/>
    </source>
</evidence>
<keyword evidence="7" id="KW-0067">ATP-binding</keyword>
<dbReference type="InterPro" id="IPR004101">
    <property type="entry name" value="Mur_ligase_C"/>
</dbReference>
<gene>
    <name evidence="13" type="primary">folC_1</name>
    <name evidence="13" type="ORF">GALL_07970</name>
</gene>
<evidence type="ECO:0000256" key="5">
    <source>
        <dbReference type="ARBA" id="ARBA00022723"/>
    </source>
</evidence>
<dbReference type="GO" id="GO:0046872">
    <property type="term" value="F:metal ion binding"/>
    <property type="evidence" value="ECO:0007669"/>
    <property type="project" value="UniProtKB-KW"/>
</dbReference>
<dbReference type="PROSITE" id="PS01011">
    <property type="entry name" value="FOLYLPOLYGLU_SYNT_1"/>
    <property type="match status" value="1"/>
</dbReference>
<dbReference type="Pfam" id="PF02875">
    <property type="entry name" value="Mur_ligase_C"/>
    <property type="match status" value="1"/>
</dbReference>
<evidence type="ECO:0000256" key="1">
    <source>
        <dbReference type="ARBA" id="ARBA00001946"/>
    </source>
</evidence>
<dbReference type="SUPFAM" id="SSF53623">
    <property type="entry name" value="MurD-like peptide ligases, catalytic domain"/>
    <property type="match status" value="1"/>
</dbReference>
<dbReference type="PANTHER" id="PTHR11136">
    <property type="entry name" value="FOLYLPOLYGLUTAMATE SYNTHASE-RELATED"/>
    <property type="match status" value="1"/>
</dbReference>
<proteinExistence type="inferred from homology"/>
<accession>A0A1J5TUJ1</accession>
<name>A0A1J5TUJ1_9ZZZZ</name>
<comment type="caution">
    <text evidence="13">The sequence shown here is derived from an EMBL/GenBank/DDBJ whole genome shotgun (WGS) entry which is preliminary data.</text>
</comment>
<feature type="domain" description="Mur ligase central" evidence="12">
    <location>
        <begin position="45"/>
        <end position="259"/>
    </location>
</feature>
<evidence type="ECO:0000256" key="8">
    <source>
        <dbReference type="ARBA" id="ARBA00022842"/>
    </source>
</evidence>
<evidence type="ECO:0000256" key="6">
    <source>
        <dbReference type="ARBA" id="ARBA00022741"/>
    </source>
</evidence>
<dbReference type="GO" id="GO:0005737">
    <property type="term" value="C:cytoplasm"/>
    <property type="evidence" value="ECO:0007669"/>
    <property type="project" value="TreeGrafter"/>
</dbReference>
<evidence type="ECO:0000256" key="9">
    <source>
        <dbReference type="ARBA" id="ARBA00022909"/>
    </source>
</evidence>
<organism evidence="13">
    <name type="scientific">mine drainage metagenome</name>
    <dbReference type="NCBI Taxonomy" id="410659"/>
    <lineage>
        <taxon>unclassified sequences</taxon>
        <taxon>metagenomes</taxon>
        <taxon>ecological metagenomes</taxon>
    </lineage>
</organism>
<dbReference type="PANTHER" id="PTHR11136:SF0">
    <property type="entry name" value="DIHYDROFOLATE SYNTHETASE-RELATED"/>
    <property type="match status" value="1"/>
</dbReference>
<evidence type="ECO:0000256" key="3">
    <source>
        <dbReference type="ARBA" id="ARBA00011245"/>
    </source>
</evidence>
<comment type="cofactor">
    <cofactor evidence="1">
        <name>Mg(2+)</name>
        <dbReference type="ChEBI" id="CHEBI:18420"/>
    </cofactor>
</comment>
<evidence type="ECO:0000256" key="10">
    <source>
        <dbReference type="SAM" id="MobiDB-lite"/>
    </source>
</evidence>
<comment type="subunit">
    <text evidence="3">Monomer.</text>
</comment>
<keyword evidence="6" id="KW-0547">Nucleotide-binding</keyword>
<evidence type="ECO:0000259" key="12">
    <source>
        <dbReference type="Pfam" id="PF08245"/>
    </source>
</evidence>
<dbReference type="NCBIfam" id="NF008101">
    <property type="entry name" value="PRK10846.1"/>
    <property type="match status" value="1"/>
</dbReference>